<evidence type="ECO:0000313" key="3">
    <source>
        <dbReference type="Proteomes" id="UP001642409"/>
    </source>
</evidence>
<organism evidence="1">
    <name type="scientific">Hexamita inflata</name>
    <dbReference type="NCBI Taxonomy" id="28002"/>
    <lineage>
        <taxon>Eukaryota</taxon>
        <taxon>Metamonada</taxon>
        <taxon>Diplomonadida</taxon>
        <taxon>Hexamitidae</taxon>
        <taxon>Hexamitinae</taxon>
        <taxon>Hexamita</taxon>
    </lineage>
</organism>
<gene>
    <name evidence="2" type="ORF">HINF_LOCUS4638</name>
    <name evidence="1" type="ORF">HINF_LOCUS7068</name>
</gene>
<accession>A0AA86TQD6</accession>
<keyword evidence="3" id="KW-1185">Reference proteome</keyword>
<dbReference type="AlphaFoldDB" id="A0AA86TQD6"/>
<reference evidence="1" key="1">
    <citation type="submission" date="2023-06" db="EMBL/GenBank/DDBJ databases">
        <authorList>
            <person name="Kurt Z."/>
        </authorList>
    </citation>
    <scope>NUCLEOTIDE SEQUENCE</scope>
</reference>
<dbReference type="EMBL" id="CATOUU010000171">
    <property type="protein sequence ID" value="CAI9919423.1"/>
    <property type="molecule type" value="Genomic_DNA"/>
</dbReference>
<evidence type="ECO:0000313" key="1">
    <source>
        <dbReference type="EMBL" id="CAI9919423.1"/>
    </source>
</evidence>
<protein>
    <submittedName>
        <fullName evidence="2">Hypothetical_protein</fullName>
    </submittedName>
</protein>
<name>A0AA86TQD6_9EUKA</name>
<sequence length="167" mass="20056">MMKTKRFQVPKLNLSPLSRQGSQSINVSTRDKFELDAEKTLRNIIMDNRDLEDLSHKLKQNKLFQIPTLEFSLIRMQYDQIEYRLAQALKYSQTHFQNFVQNVEAIAQIEENLEQSIYYEDTTLKQLEFELKMVNKLINFRQEDRKKVQTLFQKLYDLQSFVLNLIK</sequence>
<dbReference type="EMBL" id="CAXDID020000008">
    <property type="protein sequence ID" value="CAL5978116.1"/>
    <property type="molecule type" value="Genomic_DNA"/>
</dbReference>
<proteinExistence type="predicted"/>
<evidence type="ECO:0000313" key="2">
    <source>
        <dbReference type="EMBL" id="CAL5978116.1"/>
    </source>
</evidence>
<reference evidence="2 3" key="2">
    <citation type="submission" date="2024-07" db="EMBL/GenBank/DDBJ databases">
        <authorList>
            <person name="Akdeniz Z."/>
        </authorList>
    </citation>
    <scope>NUCLEOTIDE SEQUENCE [LARGE SCALE GENOMIC DNA]</scope>
</reference>
<dbReference type="Proteomes" id="UP001642409">
    <property type="component" value="Unassembled WGS sequence"/>
</dbReference>
<comment type="caution">
    <text evidence="1">The sequence shown here is derived from an EMBL/GenBank/DDBJ whole genome shotgun (WGS) entry which is preliminary data.</text>
</comment>